<dbReference type="InParanoid" id="A0A024GQT7"/>
<evidence type="ECO:0000313" key="2">
    <source>
        <dbReference type="EMBL" id="CCI48723.1"/>
    </source>
</evidence>
<sequence length="64" mass="7250">MANLIFLLFASQNGIALVLGCEQMMGSIVDWMNDLGYFKPHNFIDTFRNVRSCVSTITNLTTYI</sequence>
<comment type="caution">
    <text evidence="2">The sequence shown here is derived from an EMBL/GenBank/DDBJ whole genome shotgun (WGS) entry which is preliminary data.</text>
</comment>
<proteinExistence type="predicted"/>
<organism evidence="2 3">
    <name type="scientific">Albugo candida</name>
    <dbReference type="NCBI Taxonomy" id="65357"/>
    <lineage>
        <taxon>Eukaryota</taxon>
        <taxon>Sar</taxon>
        <taxon>Stramenopiles</taxon>
        <taxon>Oomycota</taxon>
        <taxon>Peronosporomycetes</taxon>
        <taxon>Albuginales</taxon>
        <taxon>Albuginaceae</taxon>
        <taxon>Albugo</taxon>
    </lineage>
</organism>
<dbReference type="AlphaFoldDB" id="A0A024GQT7"/>
<keyword evidence="1" id="KW-0732">Signal</keyword>
<dbReference type="EMBL" id="CAIX01000244">
    <property type="protein sequence ID" value="CCI48723.1"/>
    <property type="molecule type" value="Genomic_DNA"/>
</dbReference>
<reference evidence="2 3" key="1">
    <citation type="submission" date="2012-05" db="EMBL/GenBank/DDBJ databases">
        <title>Recombination and specialization in a pathogen metapopulation.</title>
        <authorList>
            <person name="Gardiner A."/>
            <person name="Kemen E."/>
            <person name="Schultz-Larsen T."/>
            <person name="MacLean D."/>
            <person name="Van Oosterhout C."/>
            <person name="Jones J.D.G."/>
        </authorList>
    </citation>
    <scope>NUCLEOTIDE SEQUENCE [LARGE SCALE GENOMIC DNA]</scope>
    <source>
        <strain evidence="2 3">Ac Nc2</strain>
    </source>
</reference>
<name>A0A024GQT7_9STRA</name>
<keyword evidence="3" id="KW-1185">Reference proteome</keyword>
<dbReference type="Proteomes" id="UP000053237">
    <property type="component" value="Unassembled WGS sequence"/>
</dbReference>
<accession>A0A024GQT7</accession>
<gene>
    <name evidence="2" type="ORF">BN9_099220</name>
</gene>
<evidence type="ECO:0000256" key="1">
    <source>
        <dbReference type="SAM" id="SignalP"/>
    </source>
</evidence>
<feature type="signal peptide" evidence="1">
    <location>
        <begin position="1"/>
        <end position="20"/>
    </location>
</feature>
<evidence type="ECO:0000313" key="3">
    <source>
        <dbReference type="Proteomes" id="UP000053237"/>
    </source>
</evidence>
<feature type="chain" id="PRO_5001532609" evidence="1">
    <location>
        <begin position="21"/>
        <end position="64"/>
    </location>
</feature>
<protein>
    <submittedName>
        <fullName evidence="2">Uncharacterized protein</fullName>
    </submittedName>
</protein>